<protein>
    <submittedName>
        <fullName evidence="3">NAD(P)-dependent dehydrogenase, short-chain alcohol dehydrogenase family</fullName>
    </submittedName>
</protein>
<dbReference type="Proteomes" id="UP000198728">
    <property type="component" value="Unassembled WGS sequence"/>
</dbReference>
<dbReference type="FunFam" id="3.40.50.720:FF:000084">
    <property type="entry name" value="Short-chain dehydrogenase reductase"/>
    <property type="match status" value="1"/>
</dbReference>
<gene>
    <name evidence="3" type="ORF">SAMN04488094_103304</name>
</gene>
<dbReference type="NCBIfam" id="NF005559">
    <property type="entry name" value="PRK07231.1"/>
    <property type="match status" value="1"/>
</dbReference>
<evidence type="ECO:0000313" key="3">
    <source>
        <dbReference type="EMBL" id="SFC28082.1"/>
    </source>
</evidence>
<dbReference type="Pfam" id="PF13561">
    <property type="entry name" value="adh_short_C2"/>
    <property type="match status" value="1"/>
</dbReference>
<dbReference type="STRING" id="441112.SAMN04488094_103304"/>
<organism evidence="3 4">
    <name type="scientific">Tropicimonas isoalkanivorans</name>
    <dbReference type="NCBI Taxonomy" id="441112"/>
    <lineage>
        <taxon>Bacteria</taxon>
        <taxon>Pseudomonadati</taxon>
        <taxon>Pseudomonadota</taxon>
        <taxon>Alphaproteobacteria</taxon>
        <taxon>Rhodobacterales</taxon>
        <taxon>Roseobacteraceae</taxon>
        <taxon>Tropicimonas</taxon>
    </lineage>
</organism>
<name>A0A1I1HWZ1_9RHOB</name>
<proteinExistence type="inferred from homology"/>
<dbReference type="CDD" id="cd05233">
    <property type="entry name" value="SDR_c"/>
    <property type="match status" value="1"/>
</dbReference>
<evidence type="ECO:0000313" key="4">
    <source>
        <dbReference type="Proteomes" id="UP000198728"/>
    </source>
</evidence>
<dbReference type="OrthoDB" id="9789398at2"/>
<keyword evidence="4" id="KW-1185">Reference proteome</keyword>
<evidence type="ECO:0000256" key="2">
    <source>
        <dbReference type="ARBA" id="ARBA00023002"/>
    </source>
</evidence>
<dbReference type="InterPro" id="IPR002347">
    <property type="entry name" value="SDR_fam"/>
</dbReference>
<comment type="similarity">
    <text evidence="1">Belongs to the short-chain dehydrogenases/reductases (SDR) family.</text>
</comment>
<evidence type="ECO:0000256" key="1">
    <source>
        <dbReference type="ARBA" id="ARBA00006484"/>
    </source>
</evidence>
<dbReference type="InterPro" id="IPR020904">
    <property type="entry name" value="Sc_DH/Rdtase_CS"/>
</dbReference>
<dbReference type="PRINTS" id="PR00081">
    <property type="entry name" value="GDHRDH"/>
</dbReference>
<dbReference type="PANTHER" id="PTHR43477:SF1">
    <property type="entry name" value="DIHYDROANTICAPSIN 7-DEHYDROGENASE"/>
    <property type="match status" value="1"/>
</dbReference>
<dbReference type="SUPFAM" id="SSF51735">
    <property type="entry name" value="NAD(P)-binding Rossmann-fold domains"/>
    <property type="match status" value="1"/>
</dbReference>
<dbReference type="PROSITE" id="PS00061">
    <property type="entry name" value="ADH_SHORT"/>
    <property type="match status" value="1"/>
</dbReference>
<dbReference type="InterPro" id="IPR036291">
    <property type="entry name" value="NAD(P)-bd_dom_sf"/>
</dbReference>
<accession>A0A1I1HWZ1</accession>
<dbReference type="InterPro" id="IPR051122">
    <property type="entry name" value="SDR_DHRS6-like"/>
</dbReference>
<dbReference type="PRINTS" id="PR00080">
    <property type="entry name" value="SDRFAMILY"/>
</dbReference>
<dbReference type="AlphaFoldDB" id="A0A1I1HWZ1"/>
<reference evidence="3 4" key="1">
    <citation type="submission" date="2016-10" db="EMBL/GenBank/DDBJ databases">
        <authorList>
            <person name="de Groot N.N."/>
        </authorList>
    </citation>
    <scope>NUCLEOTIDE SEQUENCE [LARGE SCALE GENOMIC DNA]</scope>
    <source>
        <strain evidence="3 4">DSM 19548</strain>
    </source>
</reference>
<dbReference type="RefSeq" id="WP_093360267.1">
    <property type="nucleotide sequence ID" value="NZ_FOLG01000003.1"/>
</dbReference>
<sequence length="246" mass="25397">MSDSLKGRRILVTGAASGIGRAAATLFESEGAQVAWLDVAEERLAACNVAEGSTRIPCDLADPEAIARAVPKAAEMLGGLDGILNSAGIADTATLDATELDAWNRVIAINLTAPMLVCRTARAALDAAGGGSIVNIASASGLRPANSGAAYSASKAGVIMLTRSLATEWAPKIRANAVCPGTVDTPMLEGLFERDAEFEERIRASYPLQRLASAEEIAEAALYLISDRSSFVTGIALAVDGGRTLH</sequence>
<dbReference type="EMBL" id="FOLG01000003">
    <property type="protein sequence ID" value="SFC28082.1"/>
    <property type="molecule type" value="Genomic_DNA"/>
</dbReference>
<dbReference type="GO" id="GO:0016491">
    <property type="term" value="F:oxidoreductase activity"/>
    <property type="evidence" value="ECO:0007669"/>
    <property type="project" value="UniProtKB-KW"/>
</dbReference>
<keyword evidence="2" id="KW-0560">Oxidoreductase</keyword>
<dbReference type="PANTHER" id="PTHR43477">
    <property type="entry name" value="DIHYDROANTICAPSIN 7-DEHYDROGENASE"/>
    <property type="match status" value="1"/>
</dbReference>
<dbReference type="Gene3D" id="3.40.50.720">
    <property type="entry name" value="NAD(P)-binding Rossmann-like Domain"/>
    <property type="match status" value="1"/>
</dbReference>